<reference evidence="2 3" key="2">
    <citation type="journal article" date="2022" name="Mar. Drugs">
        <title>Bioassay-Guided Fractionation Leads to the Detection of Cholic Acid Generated by the Rare Thalassomonas sp.</title>
        <authorList>
            <person name="Pheiffer F."/>
            <person name="Schneider Y.K."/>
            <person name="Hansen E.H."/>
            <person name="Andersen J.H."/>
            <person name="Isaksson J."/>
            <person name="Busche T."/>
            <person name="R C."/>
            <person name="Kalinowski J."/>
            <person name="Zyl L.V."/>
            <person name="Trindade M."/>
        </authorList>
    </citation>
    <scope>NUCLEOTIDE SEQUENCE [LARGE SCALE GENOMIC DNA]</scope>
    <source>
        <strain evidence="2 3">A5K-106</strain>
    </source>
</reference>
<organism evidence="2 3">
    <name type="scientific">Thalassomonas actiniarum</name>
    <dbReference type="NCBI Taxonomy" id="485447"/>
    <lineage>
        <taxon>Bacteria</taxon>
        <taxon>Pseudomonadati</taxon>
        <taxon>Pseudomonadota</taxon>
        <taxon>Gammaproteobacteria</taxon>
        <taxon>Alteromonadales</taxon>
        <taxon>Colwelliaceae</taxon>
        <taxon>Thalassomonas</taxon>
    </lineage>
</organism>
<feature type="signal peptide" evidence="1">
    <location>
        <begin position="1"/>
        <end position="22"/>
    </location>
</feature>
<proteinExistence type="predicted"/>
<evidence type="ECO:0000256" key="1">
    <source>
        <dbReference type="SAM" id="SignalP"/>
    </source>
</evidence>
<dbReference type="AlphaFoldDB" id="A0AAE9YNP4"/>
<name>A0AAE9YNP4_9GAMM</name>
<evidence type="ECO:0000313" key="3">
    <source>
        <dbReference type="Proteomes" id="UP000032568"/>
    </source>
</evidence>
<evidence type="ECO:0000313" key="2">
    <source>
        <dbReference type="EMBL" id="WDD96716.1"/>
    </source>
</evidence>
<keyword evidence="3" id="KW-1185">Reference proteome</keyword>
<evidence type="ECO:0008006" key="4">
    <source>
        <dbReference type="Google" id="ProtNLM"/>
    </source>
</evidence>
<dbReference type="EMBL" id="CP059735">
    <property type="protein sequence ID" value="WDD96716.1"/>
    <property type="molecule type" value="Genomic_DNA"/>
</dbReference>
<dbReference type="Proteomes" id="UP000032568">
    <property type="component" value="Chromosome"/>
</dbReference>
<gene>
    <name evidence="2" type="ORF">SG35_015160</name>
</gene>
<reference evidence="2 3" key="1">
    <citation type="journal article" date="2015" name="Genome Announc.">
        <title>Draft Genome Sequences of Marine Isolates of Thalassomonas viridans and Thalassomonas actiniarum.</title>
        <authorList>
            <person name="Olonade I."/>
            <person name="van Zyl L.J."/>
            <person name="Trindade M."/>
        </authorList>
    </citation>
    <scope>NUCLEOTIDE SEQUENCE [LARGE SCALE GENOMIC DNA]</scope>
    <source>
        <strain evidence="2 3">A5K-106</strain>
    </source>
</reference>
<sequence>MKISIISTLATLALGASISMTALPVQATAATTAAERWIVACFNQKGGIIFIQDYDNYNDATQAANYCTSIRGSWHITHL</sequence>
<protein>
    <recommendedName>
        <fullName evidence="4">Beta/gamma crystallin 'Greek key' domain-containing protein</fullName>
    </recommendedName>
</protein>
<dbReference type="RefSeq" id="WP_044835332.1">
    <property type="nucleotide sequence ID" value="NZ_CP059735.1"/>
</dbReference>
<keyword evidence="1" id="KW-0732">Signal</keyword>
<accession>A0AAE9YNP4</accession>
<feature type="chain" id="PRO_5042196384" description="Beta/gamma crystallin 'Greek key' domain-containing protein" evidence="1">
    <location>
        <begin position="23"/>
        <end position="79"/>
    </location>
</feature>
<dbReference type="KEGG" id="tact:SG35_015160"/>